<keyword evidence="1" id="KW-0812">Transmembrane</keyword>
<reference evidence="2" key="1">
    <citation type="submission" date="2021-11" db="EMBL/GenBank/DDBJ databases">
        <title>Vibrio ZSDE26 sp. nov. and Vibrio ZSDZ34 sp. nov., isolated from coastal seawater in Qingdao.</title>
        <authorList>
            <person name="Zhang P."/>
        </authorList>
    </citation>
    <scope>NUCLEOTIDE SEQUENCE</scope>
    <source>
        <strain evidence="2">ZSDE26</strain>
    </source>
</reference>
<evidence type="ECO:0000313" key="2">
    <source>
        <dbReference type="EMBL" id="MCK6264384.1"/>
    </source>
</evidence>
<evidence type="ECO:0000256" key="1">
    <source>
        <dbReference type="SAM" id="Phobius"/>
    </source>
</evidence>
<keyword evidence="1" id="KW-1133">Transmembrane helix</keyword>
<sequence length="173" mass="19912">MRLHFPPPWVLVLIGLILNILAILMSSVVLDRLGRDIDELERNKEQNLYSIQLAWKTVETLERKRELLLTHIQLVGSEDASRALQDALRGQLSNWVSGDVPDFTLENLSSLMVLINQAQQQARDQIDDHYLENLEILEEMRGLNENIAWYKNIGLFLQVFGLALILARDLAKR</sequence>
<comment type="caution">
    <text evidence="2">The sequence shown here is derived from an EMBL/GenBank/DDBJ whole genome shotgun (WGS) entry which is preliminary data.</text>
</comment>
<feature type="transmembrane region" description="Helical" evidence="1">
    <location>
        <begin position="147"/>
        <end position="167"/>
    </location>
</feature>
<name>A0A9X1XRQ8_9VIBR</name>
<accession>A0A9X1XRQ8</accession>
<keyword evidence="3" id="KW-1185">Reference proteome</keyword>
<protein>
    <submittedName>
        <fullName evidence="2">DNA mismatch repair protein</fullName>
    </submittedName>
</protein>
<proteinExistence type="predicted"/>
<feature type="transmembrane region" description="Helical" evidence="1">
    <location>
        <begin position="9"/>
        <end position="30"/>
    </location>
</feature>
<keyword evidence="1" id="KW-0472">Membrane</keyword>
<organism evidence="2 3">
    <name type="scientific">Vibrio amylolyticus</name>
    <dbReference type="NCBI Taxonomy" id="2847292"/>
    <lineage>
        <taxon>Bacteria</taxon>
        <taxon>Pseudomonadati</taxon>
        <taxon>Pseudomonadota</taxon>
        <taxon>Gammaproteobacteria</taxon>
        <taxon>Vibrionales</taxon>
        <taxon>Vibrionaceae</taxon>
        <taxon>Vibrio</taxon>
    </lineage>
</organism>
<dbReference type="AlphaFoldDB" id="A0A9X1XRQ8"/>
<gene>
    <name evidence="2" type="ORF">KP803_13970</name>
</gene>
<dbReference type="Proteomes" id="UP001139559">
    <property type="component" value="Unassembled WGS sequence"/>
</dbReference>
<evidence type="ECO:0000313" key="3">
    <source>
        <dbReference type="Proteomes" id="UP001139559"/>
    </source>
</evidence>
<dbReference type="EMBL" id="JAJHVV010000008">
    <property type="protein sequence ID" value="MCK6264384.1"/>
    <property type="molecule type" value="Genomic_DNA"/>
</dbReference>
<dbReference type="RefSeq" id="WP_248009459.1">
    <property type="nucleotide sequence ID" value="NZ_JAJHVV010000008.1"/>
</dbReference>